<dbReference type="Pfam" id="PF19259">
    <property type="entry name" value="Ty3_capsid"/>
    <property type="match status" value="1"/>
</dbReference>
<dbReference type="Gene3D" id="2.40.70.10">
    <property type="entry name" value="Acid Proteases"/>
    <property type="match status" value="1"/>
</dbReference>
<evidence type="ECO:0000256" key="1">
    <source>
        <dbReference type="SAM" id="MobiDB-lite"/>
    </source>
</evidence>
<evidence type="ECO:0000313" key="4">
    <source>
        <dbReference type="Proteomes" id="UP001632038"/>
    </source>
</evidence>
<feature type="region of interest" description="Disordered" evidence="1">
    <location>
        <begin position="50"/>
        <end position="75"/>
    </location>
</feature>
<dbReference type="InterPro" id="IPR045358">
    <property type="entry name" value="Ty3_capsid"/>
</dbReference>
<reference evidence="4" key="1">
    <citation type="journal article" date="2024" name="IScience">
        <title>Strigolactones Initiate the Formation of Haustorium-like Structures in Castilleja.</title>
        <authorList>
            <person name="Buerger M."/>
            <person name="Peterson D."/>
            <person name="Chory J."/>
        </authorList>
    </citation>
    <scope>NUCLEOTIDE SEQUENCE [LARGE SCALE GENOMIC DNA]</scope>
</reference>
<sequence>MGAPTNTARIEALERALGSTASQSDIQRLEDKFTQQMADLRELILATDRRNSQPSPIIPDRTDFPAPGMDERPEWSAEGSSAAAQMRMVPPRMEFPKFDGTDARGWIRRCQRYFSLNPLSDDTKIMLAGMNLEGMAEYWFLDHVEGRNLSWSRFVDLFIYRFTSVRDDDVIGEFNKLKQLSTVEKYIEKFVELRSYMLYRNGHLDENYFLKSFFSGLKEDIRHMVELLSPNNLEQAYMMARKQEVVLDTWHKSGKLVHKAAPTWQRETKQSDSSKRESVGMSPAVAVKRLSREQMDERRRRGLCFNCDESYSFGHRCKKLFVIMLGEDKEIEEISSDHLEDESDCGVSLHALKGQVPTDTIKLAGKVGNNSLVILVDSGSTHSFIDPSAAKRVNCDIEVTNPMQVTVAGGGQIECSSKCPNLQWEMAGHIFSAGVRILPLGGYDIE</sequence>
<dbReference type="InterPro" id="IPR021109">
    <property type="entry name" value="Peptidase_aspartic_dom_sf"/>
</dbReference>
<proteinExistence type="predicted"/>
<comment type="caution">
    <text evidence="3">The sequence shown here is derived from an EMBL/GenBank/DDBJ whole genome shotgun (WGS) entry which is preliminary data.</text>
</comment>
<dbReference type="EMBL" id="JAVIJP010000013">
    <property type="protein sequence ID" value="KAL3646227.1"/>
    <property type="molecule type" value="Genomic_DNA"/>
</dbReference>
<dbReference type="InterPro" id="IPR032567">
    <property type="entry name" value="RTL1-rel"/>
</dbReference>
<dbReference type="PANTHER" id="PTHR15503:SF40">
    <property type="match status" value="1"/>
</dbReference>
<protein>
    <recommendedName>
        <fullName evidence="2">Ty3 transposon capsid-like protein domain-containing protein</fullName>
    </recommendedName>
</protein>
<feature type="region of interest" description="Disordered" evidence="1">
    <location>
        <begin position="263"/>
        <end position="282"/>
    </location>
</feature>
<dbReference type="CDD" id="cd00303">
    <property type="entry name" value="retropepsin_like"/>
    <property type="match status" value="1"/>
</dbReference>
<evidence type="ECO:0000313" key="3">
    <source>
        <dbReference type="EMBL" id="KAL3646227.1"/>
    </source>
</evidence>
<gene>
    <name evidence="3" type="ORF">CASFOL_011407</name>
</gene>
<feature type="domain" description="Ty3 transposon capsid-like protein" evidence="2">
    <location>
        <begin position="119"/>
        <end position="244"/>
    </location>
</feature>
<name>A0ABD3DVZ9_9LAMI</name>
<organism evidence="3 4">
    <name type="scientific">Castilleja foliolosa</name>
    <dbReference type="NCBI Taxonomy" id="1961234"/>
    <lineage>
        <taxon>Eukaryota</taxon>
        <taxon>Viridiplantae</taxon>
        <taxon>Streptophyta</taxon>
        <taxon>Embryophyta</taxon>
        <taxon>Tracheophyta</taxon>
        <taxon>Spermatophyta</taxon>
        <taxon>Magnoliopsida</taxon>
        <taxon>eudicotyledons</taxon>
        <taxon>Gunneridae</taxon>
        <taxon>Pentapetalae</taxon>
        <taxon>asterids</taxon>
        <taxon>lamiids</taxon>
        <taxon>Lamiales</taxon>
        <taxon>Orobanchaceae</taxon>
        <taxon>Pedicularideae</taxon>
        <taxon>Castillejinae</taxon>
        <taxon>Castilleja</taxon>
    </lineage>
</organism>
<dbReference type="SUPFAM" id="SSF50630">
    <property type="entry name" value="Acid proteases"/>
    <property type="match status" value="1"/>
</dbReference>
<dbReference type="Pfam" id="PF08284">
    <property type="entry name" value="RVP_2"/>
    <property type="match status" value="1"/>
</dbReference>
<accession>A0ABD3DVZ9</accession>
<dbReference type="AlphaFoldDB" id="A0ABD3DVZ9"/>
<dbReference type="PANTHER" id="PTHR15503">
    <property type="entry name" value="LDOC1 RELATED"/>
    <property type="match status" value="1"/>
</dbReference>
<keyword evidence="4" id="KW-1185">Reference proteome</keyword>
<feature type="compositionally biased region" description="Basic and acidic residues" evidence="1">
    <location>
        <begin position="266"/>
        <end position="278"/>
    </location>
</feature>
<dbReference type="Proteomes" id="UP001632038">
    <property type="component" value="Unassembled WGS sequence"/>
</dbReference>
<evidence type="ECO:0000259" key="2">
    <source>
        <dbReference type="Pfam" id="PF19259"/>
    </source>
</evidence>